<evidence type="ECO:0000313" key="16">
    <source>
        <dbReference type="Proteomes" id="UP000269493"/>
    </source>
</evidence>
<dbReference type="Proteomes" id="UP000269493">
    <property type="component" value="Unassembled WGS sequence"/>
</dbReference>
<evidence type="ECO:0000256" key="5">
    <source>
        <dbReference type="ARBA" id="ARBA00018193"/>
    </source>
</evidence>
<dbReference type="PIRSF" id="PIRSF000109">
    <property type="entry name" value="6PGD"/>
    <property type="match status" value="1"/>
</dbReference>
<dbReference type="InterPro" id="IPR006183">
    <property type="entry name" value="Pgluconate_DH"/>
</dbReference>
<dbReference type="InterPro" id="IPR006115">
    <property type="entry name" value="6PGDH_NADP-bd"/>
</dbReference>
<keyword evidence="10 13" id="KW-0521">NADP</keyword>
<feature type="binding site" evidence="12">
    <location>
        <position position="450"/>
    </location>
    <ligand>
        <name>substrate</name>
        <note>ligand shared between dimeric partners</note>
    </ligand>
</feature>
<name>A0A495WH94_9BACT</name>
<comment type="function">
    <text evidence="1 10">Catalyzes the oxidative decarboxylation of 6-phosphogluconate to ribulose 5-phosphate and CO(2), with concomitant reduction of NADP to NADPH.</text>
</comment>
<dbReference type="FunFam" id="3.40.50.720:FF:000007">
    <property type="entry name" value="6-phosphogluconate dehydrogenase, decarboxylating"/>
    <property type="match status" value="1"/>
</dbReference>
<feature type="domain" description="6-phosphogluconate dehydrogenase C-terminal" evidence="14">
    <location>
        <begin position="184"/>
        <end position="474"/>
    </location>
</feature>
<dbReference type="PANTHER" id="PTHR11811">
    <property type="entry name" value="6-PHOSPHOGLUCONATE DEHYDROGENASE"/>
    <property type="match status" value="1"/>
</dbReference>
<evidence type="ECO:0000256" key="10">
    <source>
        <dbReference type="PIRNR" id="PIRNR000109"/>
    </source>
</evidence>
<dbReference type="GO" id="GO:0006098">
    <property type="term" value="P:pentose-phosphate shunt"/>
    <property type="evidence" value="ECO:0007669"/>
    <property type="project" value="UniProtKB-UniPathway"/>
</dbReference>
<dbReference type="EC" id="1.1.1.44" evidence="4 10"/>
<evidence type="ECO:0000259" key="14">
    <source>
        <dbReference type="SMART" id="SM01350"/>
    </source>
</evidence>
<dbReference type="UniPathway" id="UPA00115">
    <property type="reaction ID" value="UER00410"/>
</dbReference>
<dbReference type="NCBIfam" id="TIGR00873">
    <property type="entry name" value="gnd"/>
    <property type="match status" value="1"/>
</dbReference>
<comment type="catalytic activity">
    <reaction evidence="9 10 13">
        <text>6-phospho-D-gluconate + NADP(+) = D-ribulose 5-phosphate + CO2 + NADPH</text>
        <dbReference type="Rhea" id="RHEA:10116"/>
        <dbReference type="ChEBI" id="CHEBI:16526"/>
        <dbReference type="ChEBI" id="CHEBI:57783"/>
        <dbReference type="ChEBI" id="CHEBI:58121"/>
        <dbReference type="ChEBI" id="CHEBI:58349"/>
        <dbReference type="ChEBI" id="CHEBI:58759"/>
        <dbReference type="EC" id="1.1.1.44"/>
    </reaction>
</comment>
<sequence>MKVGDLGLIGLGVMGANLALNFERNGYVVAVYNRKEGEGQDVVSRFMKENGKNKNFIPAATIGELVDKVSRPRKIVLMVTAGDPVDELVDQLLPHLSLGDIVIDGGNSDFRDTDRRVRFMESRGIWFVGCGISGGAEGALNGPSIMPGGSVEAWPFIKDMLQSIAAKLEDGSPCCRWIGSGGSGHFVKMVHNGIEYGDMQLIAEMYAILKQALGLGNDEISRLFELWNHGDLNSYLIEITASILRYKEKSGEYLVDKIRDVARQKGTGRWCIEVALNEGEPLTLITEAVYARMLSALPEIRREAASCYPDNITEKWHDTDFSVDMARDALYVSKMISYAQGFSLLQRASSHYGWHLDCASIAYIWQNGCIIRSAFLRKIVSAYKKDPFLGNLLFDDYFKNTVISLQNGWRTLISRGLFSGIPLPCMTAGLTYFDGLRTENSTANLIQAQRDFFGAHTYERTDADSGVFFHTDWKNF</sequence>
<reference evidence="15 16" key="1">
    <citation type="submission" date="2018-10" db="EMBL/GenBank/DDBJ databases">
        <title>Genomic Encyclopedia of Archaeal and Bacterial Type Strains, Phase II (KMG-II): from individual species to whole genera.</title>
        <authorList>
            <person name="Goeker M."/>
        </authorList>
    </citation>
    <scope>NUCLEOTIDE SEQUENCE [LARGE SCALE GENOMIC DNA]</scope>
    <source>
        <strain evidence="15 16">NSB1</strain>
    </source>
</reference>
<dbReference type="AlphaFoldDB" id="A0A495WH94"/>
<dbReference type="EMBL" id="RBXN01000001">
    <property type="protein sequence ID" value="RKT61102.1"/>
    <property type="molecule type" value="Genomic_DNA"/>
</dbReference>
<evidence type="ECO:0000256" key="3">
    <source>
        <dbReference type="ARBA" id="ARBA00008419"/>
    </source>
</evidence>
<evidence type="ECO:0000256" key="13">
    <source>
        <dbReference type="RuleBase" id="RU000485"/>
    </source>
</evidence>
<dbReference type="Gene3D" id="1.10.1040.10">
    <property type="entry name" value="N-(1-d-carboxylethyl)-l-norvaline Dehydrogenase, domain 2"/>
    <property type="match status" value="1"/>
</dbReference>
<dbReference type="InterPro" id="IPR006114">
    <property type="entry name" value="6PGDH_C"/>
</dbReference>
<keyword evidence="16" id="KW-1185">Reference proteome</keyword>
<evidence type="ECO:0000256" key="1">
    <source>
        <dbReference type="ARBA" id="ARBA00002526"/>
    </source>
</evidence>
<comment type="subunit">
    <text evidence="10">Homodimer.</text>
</comment>
<keyword evidence="6 10" id="KW-0560">Oxidoreductase</keyword>
<dbReference type="SMART" id="SM01350">
    <property type="entry name" value="6PGD"/>
    <property type="match status" value="1"/>
</dbReference>
<keyword evidence="8 10" id="KW-0570">Pentose shunt</keyword>
<dbReference type="NCBIfam" id="NF006765">
    <property type="entry name" value="PRK09287.1"/>
    <property type="match status" value="1"/>
</dbReference>
<dbReference type="GO" id="GO:0050661">
    <property type="term" value="F:NADP binding"/>
    <property type="evidence" value="ECO:0007669"/>
    <property type="project" value="InterPro"/>
</dbReference>
<evidence type="ECO:0000256" key="6">
    <source>
        <dbReference type="ARBA" id="ARBA00023002"/>
    </source>
</evidence>
<dbReference type="OrthoDB" id="9804542at2"/>
<evidence type="ECO:0000256" key="7">
    <source>
        <dbReference type="ARBA" id="ARBA00023064"/>
    </source>
</evidence>
<dbReference type="SUPFAM" id="SSF48179">
    <property type="entry name" value="6-phosphogluconate dehydrogenase C-terminal domain-like"/>
    <property type="match status" value="1"/>
</dbReference>
<feature type="binding site" description="in other chain" evidence="12">
    <location>
        <position position="107"/>
    </location>
    <ligand>
        <name>substrate</name>
        <note>ligand shared between dimeric partners</note>
    </ligand>
</feature>
<dbReference type="GO" id="GO:0019521">
    <property type="term" value="P:D-gluconate metabolic process"/>
    <property type="evidence" value="ECO:0007669"/>
    <property type="project" value="UniProtKB-KW"/>
</dbReference>
<dbReference type="InterPro" id="IPR036291">
    <property type="entry name" value="NAD(P)-bd_dom_sf"/>
</dbReference>
<dbReference type="GO" id="GO:0004616">
    <property type="term" value="F:phosphogluconate dehydrogenase (decarboxylating) activity"/>
    <property type="evidence" value="ECO:0007669"/>
    <property type="project" value="UniProtKB-EC"/>
</dbReference>
<evidence type="ECO:0000256" key="11">
    <source>
        <dbReference type="PIRSR" id="PIRSR000109-1"/>
    </source>
</evidence>
<feature type="binding site" description="in other chain" evidence="12">
    <location>
        <position position="265"/>
    </location>
    <ligand>
        <name>substrate</name>
        <note>ligand shared between dimeric partners</note>
    </ligand>
</feature>
<keyword evidence="7 13" id="KW-0311">Gluconate utilization</keyword>
<feature type="binding site" description="in other chain" evidence="12">
    <location>
        <begin position="191"/>
        <end position="192"/>
    </location>
    <ligand>
        <name>substrate</name>
        <note>ligand shared between dimeric partners</note>
    </ligand>
</feature>
<evidence type="ECO:0000256" key="4">
    <source>
        <dbReference type="ARBA" id="ARBA00013011"/>
    </source>
</evidence>
<dbReference type="Gene3D" id="1.20.5.320">
    <property type="entry name" value="6-Phosphogluconate Dehydrogenase, domain 3"/>
    <property type="match status" value="1"/>
</dbReference>
<dbReference type="GeneID" id="92927300"/>
<feature type="binding site" evidence="12">
    <location>
        <position position="456"/>
    </location>
    <ligand>
        <name>substrate</name>
        <note>ligand shared between dimeric partners</note>
    </ligand>
</feature>
<dbReference type="InterPro" id="IPR008927">
    <property type="entry name" value="6-PGluconate_DH-like_C_sf"/>
</dbReference>
<dbReference type="PRINTS" id="PR00076">
    <property type="entry name" value="6PGDHDRGNASE"/>
</dbReference>
<feature type="binding site" description="in other chain" evidence="12">
    <location>
        <position position="292"/>
    </location>
    <ligand>
        <name>substrate</name>
        <note>ligand shared between dimeric partners</note>
    </ligand>
</feature>
<comment type="similarity">
    <text evidence="3 10 13">Belongs to the 6-phosphogluconate dehydrogenase family.</text>
</comment>
<dbReference type="Gene3D" id="3.40.50.720">
    <property type="entry name" value="NAD(P)-binding Rossmann-like Domain"/>
    <property type="match status" value="1"/>
</dbReference>
<dbReference type="Pfam" id="PF03446">
    <property type="entry name" value="NAD_binding_2"/>
    <property type="match status" value="1"/>
</dbReference>
<evidence type="ECO:0000313" key="15">
    <source>
        <dbReference type="EMBL" id="RKT61102.1"/>
    </source>
</evidence>
<comment type="pathway">
    <text evidence="2 10 13">Carbohydrate degradation; pentose phosphate pathway; D-ribulose 5-phosphate from D-glucose 6-phosphate (oxidative stage): step 3/3.</text>
</comment>
<dbReference type="RefSeq" id="WP_022599570.1">
    <property type="nucleotide sequence ID" value="NZ_KI440778.1"/>
</dbReference>
<dbReference type="Pfam" id="PF00393">
    <property type="entry name" value="6PGD"/>
    <property type="match status" value="1"/>
</dbReference>
<feature type="binding site" description="in other chain" evidence="12">
    <location>
        <begin position="133"/>
        <end position="135"/>
    </location>
    <ligand>
        <name>substrate</name>
        <note>ligand shared between dimeric partners</note>
    </ligand>
</feature>
<dbReference type="InterPro" id="IPR006113">
    <property type="entry name" value="6PGDH_Gnd/GntZ"/>
</dbReference>
<accession>A0A495WH94</accession>
<feature type="binding site" description="in other chain" evidence="12">
    <location>
        <position position="196"/>
    </location>
    <ligand>
        <name>substrate</name>
        <note>ligand shared between dimeric partners</note>
    </ligand>
</feature>
<feature type="active site" description="Proton donor" evidence="11">
    <location>
        <position position="195"/>
    </location>
</feature>
<evidence type="ECO:0000256" key="8">
    <source>
        <dbReference type="ARBA" id="ARBA00023126"/>
    </source>
</evidence>
<organism evidence="15 16">
    <name type="scientific">Coprobacter fastidiosus NSB1 = JCM 33896</name>
    <dbReference type="NCBI Taxonomy" id="1349822"/>
    <lineage>
        <taxon>Bacteria</taxon>
        <taxon>Pseudomonadati</taxon>
        <taxon>Bacteroidota</taxon>
        <taxon>Bacteroidia</taxon>
        <taxon>Bacteroidales</taxon>
        <taxon>Barnesiellaceae</taxon>
        <taxon>Coprobacter</taxon>
    </lineage>
</organism>
<comment type="caution">
    <text evidence="15">The sequence shown here is derived from an EMBL/GenBank/DDBJ whole genome shotgun (WGS) entry which is preliminary data.</text>
</comment>
<evidence type="ECO:0000256" key="12">
    <source>
        <dbReference type="PIRSR" id="PIRSR000109-2"/>
    </source>
</evidence>
<protein>
    <recommendedName>
        <fullName evidence="5 10">6-phosphogluconate dehydrogenase, decarboxylating</fullName>
        <ecNumber evidence="4 10">1.1.1.44</ecNumber>
    </recommendedName>
</protein>
<dbReference type="InterPro" id="IPR013328">
    <property type="entry name" value="6PGD_dom2"/>
</dbReference>
<feature type="active site" description="Proton acceptor" evidence="11">
    <location>
        <position position="188"/>
    </location>
</feature>
<proteinExistence type="inferred from homology"/>
<dbReference type="SUPFAM" id="SSF51735">
    <property type="entry name" value="NAD(P)-binding Rossmann-fold domains"/>
    <property type="match status" value="1"/>
</dbReference>
<dbReference type="FunFam" id="1.10.1040.10:FF:000002">
    <property type="entry name" value="6-phosphogluconate dehydrogenase, decarboxylating"/>
    <property type="match status" value="1"/>
</dbReference>
<evidence type="ECO:0000256" key="2">
    <source>
        <dbReference type="ARBA" id="ARBA00004874"/>
    </source>
</evidence>
<evidence type="ECO:0000256" key="9">
    <source>
        <dbReference type="ARBA" id="ARBA00048640"/>
    </source>
</evidence>
<gene>
    <name evidence="15" type="ORF">BC742_0142</name>
</gene>